<proteinExistence type="predicted"/>
<evidence type="ECO:0000313" key="2">
    <source>
        <dbReference type="Proteomes" id="UP001204953"/>
    </source>
</evidence>
<dbReference type="Proteomes" id="UP001204953">
    <property type="component" value="Unassembled WGS sequence"/>
</dbReference>
<evidence type="ECO:0000313" key="1">
    <source>
        <dbReference type="EMBL" id="MCP2729959.1"/>
    </source>
</evidence>
<sequence>MRILIAYPVDEDVLLAILNDNVIYRPDLQTKGSRFVTKALTELRPDVLIAQELPDEQAVQSWVSATPKSARFIVQKGNIHQDGEARQSWFAGVPVFTTALNDRIHPDIQPLSVAERVHTERLVWGGDYTLRVSFLKVKKHLLCSSVRALSIL</sequence>
<gene>
    <name evidence="1" type="ORF">NJ959_16115</name>
</gene>
<keyword evidence="2" id="KW-1185">Reference proteome</keyword>
<accession>A0AAE3KN54</accession>
<dbReference type="RefSeq" id="WP_254012731.1">
    <property type="nucleotide sequence ID" value="NZ_JAMZMM010000157.1"/>
</dbReference>
<reference evidence="1" key="1">
    <citation type="submission" date="2022-06" db="EMBL/GenBank/DDBJ databases">
        <title>New cyanobacteria of genus Symplocastrum in benthos of Lake Baikal.</title>
        <authorList>
            <person name="Sorokovikova E."/>
            <person name="Tikhonova I."/>
            <person name="Krasnopeev A."/>
            <person name="Evseev P."/>
            <person name="Gladkikh A."/>
            <person name="Belykh O."/>
        </authorList>
    </citation>
    <scope>NUCLEOTIDE SEQUENCE</scope>
    <source>
        <strain evidence="1">BBK-W-15</strain>
    </source>
</reference>
<name>A0AAE3KN54_9CYAN</name>
<dbReference type="AlphaFoldDB" id="A0AAE3KN54"/>
<comment type="caution">
    <text evidence="1">The sequence shown here is derived from an EMBL/GenBank/DDBJ whole genome shotgun (WGS) entry which is preliminary data.</text>
</comment>
<protein>
    <submittedName>
        <fullName evidence="1">Uncharacterized protein</fullName>
    </submittedName>
</protein>
<organism evidence="1 2">
    <name type="scientific">Limnofasciculus baicalensis BBK-W-15</name>
    <dbReference type="NCBI Taxonomy" id="2699891"/>
    <lineage>
        <taxon>Bacteria</taxon>
        <taxon>Bacillati</taxon>
        <taxon>Cyanobacteriota</taxon>
        <taxon>Cyanophyceae</taxon>
        <taxon>Coleofasciculales</taxon>
        <taxon>Coleofasciculaceae</taxon>
        <taxon>Limnofasciculus</taxon>
        <taxon>Limnofasciculus baicalensis</taxon>
    </lineage>
</organism>
<dbReference type="EMBL" id="JAMZMM010000157">
    <property type="protein sequence ID" value="MCP2729959.1"/>
    <property type="molecule type" value="Genomic_DNA"/>
</dbReference>